<evidence type="ECO:0000256" key="1">
    <source>
        <dbReference type="SAM" id="Coils"/>
    </source>
</evidence>
<dbReference type="Pfam" id="PF13921">
    <property type="entry name" value="Myb_DNA-bind_6"/>
    <property type="match status" value="1"/>
</dbReference>
<feature type="coiled-coil region" evidence="1">
    <location>
        <begin position="130"/>
        <end position="164"/>
    </location>
</feature>
<name>A0A559JET9_9BACL</name>
<protein>
    <submittedName>
        <fullName evidence="3">RsfA family transcriptional regulator</fullName>
    </submittedName>
</protein>
<proteinExistence type="predicted"/>
<reference evidence="3 4" key="1">
    <citation type="submission" date="2019-07" db="EMBL/GenBank/DDBJ databases">
        <authorList>
            <person name="Kim J."/>
        </authorList>
    </citation>
    <scope>NUCLEOTIDE SEQUENCE [LARGE SCALE GENOMIC DNA]</scope>
    <source>
        <strain evidence="3 4">JC52</strain>
    </source>
</reference>
<evidence type="ECO:0000259" key="2">
    <source>
        <dbReference type="PROSITE" id="PS50090"/>
    </source>
</evidence>
<dbReference type="PANTHER" id="PTHR41302:SF2">
    <property type="entry name" value="PRESPORE SPECIFIC TRANSCRIPTIONAL ACTIVATOR RSFA"/>
    <property type="match status" value="1"/>
</dbReference>
<organism evidence="3 4">
    <name type="scientific">Paenibacillus cremeus</name>
    <dbReference type="NCBI Taxonomy" id="2163881"/>
    <lineage>
        <taxon>Bacteria</taxon>
        <taxon>Bacillati</taxon>
        <taxon>Bacillota</taxon>
        <taxon>Bacilli</taxon>
        <taxon>Bacillales</taxon>
        <taxon>Paenibacillaceae</taxon>
        <taxon>Paenibacillus</taxon>
    </lineage>
</organism>
<dbReference type="EMBL" id="VNJI01000094">
    <property type="protein sequence ID" value="TVX98376.1"/>
    <property type="molecule type" value="Genomic_DNA"/>
</dbReference>
<dbReference type="Gene3D" id="1.10.10.60">
    <property type="entry name" value="Homeodomain-like"/>
    <property type="match status" value="1"/>
</dbReference>
<dbReference type="PANTHER" id="PTHR41302">
    <property type="entry name" value="PRESPORE-SPECIFIC TRANSCRIPTIONAL REGULATOR RSFA-RELATED"/>
    <property type="match status" value="1"/>
</dbReference>
<dbReference type="InterPro" id="IPR014243">
    <property type="entry name" value="RsfA-like"/>
</dbReference>
<dbReference type="AlphaFoldDB" id="A0A559JET9"/>
<comment type="caution">
    <text evidence="3">The sequence shown here is derived from an EMBL/GenBank/DDBJ whole genome shotgun (WGS) entry which is preliminary data.</text>
</comment>
<evidence type="ECO:0000313" key="4">
    <source>
        <dbReference type="Proteomes" id="UP000317036"/>
    </source>
</evidence>
<dbReference type="InterPro" id="IPR001005">
    <property type="entry name" value="SANT/Myb"/>
</dbReference>
<dbReference type="SUPFAM" id="SSF46689">
    <property type="entry name" value="Homeodomain-like"/>
    <property type="match status" value="1"/>
</dbReference>
<sequence>MMFMTAQERKDAWTQEEDNILAQTILQHIRNRSTQLKGFEDAAEKLGRTSAACGFRWNSDVRSRYEDAIREARQEARVVGRPKPSPKSRLSISRLLEVETVRSHPLITAIDVINQYIDQEERQFIQNRKFDELTKIIEQRDQEIESLKQQLRTAKEAEFSLTEDYKTLLQILERARALGVLKANEEDAKIAFKMDGNGNLERIG</sequence>
<gene>
    <name evidence="3" type="ORF">FPZ49_34610</name>
</gene>
<dbReference type="Proteomes" id="UP000317036">
    <property type="component" value="Unassembled WGS sequence"/>
</dbReference>
<keyword evidence="4" id="KW-1185">Reference proteome</keyword>
<dbReference type="PROSITE" id="PS50090">
    <property type="entry name" value="MYB_LIKE"/>
    <property type="match status" value="1"/>
</dbReference>
<keyword evidence="1" id="KW-0175">Coiled coil</keyword>
<dbReference type="InterPro" id="IPR009057">
    <property type="entry name" value="Homeodomain-like_sf"/>
</dbReference>
<accession>A0A559JET9</accession>
<dbReference type="OrthoDB" id="2845592at2"/>
<evidence type="ECO:0000313" key="3">
    <source>
        <dbReference type="EMBL" id="TVX98376.1"/>
    </source>
</evidence>
<feature type="domain" description="Myb-like" evidence="2">
    <location>
        <begin position="5"/>
        <end position="61"/>
    </location>
</feature>